<sequence length="1260" mass="129491">MTKLYLNSQWTTCLINLSTIVSLAGLSAQSAIAQIIPDNTLGREASKVTNDTKKPTLPSQLIEGGAKRGANLFHSFSEFNIAEQSQAYFANPAGVENILSRVTGSNSSQILGKLGVLGNANLFLLNPHGIIFGKNATLDIKGSFFATTADGITLGENGLFSAANPQASNLLSVQPGALFSQALKQTQSTISNQGNLTTGKNLTLAADNLNLEGQLTSGGDLQLLATHTLNIKDSPNHPFIATAQGNLLLQGNQTIDIFALNHPQSGLFSGGDMILRSDQTIKGDIHYGSGGKFQIQKLDGSHGDLFSDQDPIILAQGDVSLDNYTGASLHILAGGSVTIDTITINGTDSTANTINPNNPNAFLASLATFQLSDGTPIVIDGSQNQTVDIRAGIDWSLIPGFPGNTNGTNLSPVLGNNPTSAAITINTILNDPTSTNRGIVFLSNQYKPNQSLTNANQNTISVDTIGARTDNIDNVGSLLMIDARQDISLNRVSMNGGSSLESKGGDVKLLADGNIYLESLIISNGVKSGNITLKSQGDITLNTGAYVQSIQAGNAQGNLLGGNILLDSKANIYIKGDLKPESIYSATNSSNANAQSGNINIRAKSFLAEDSVEFKTITFGAAKAGDIIFDVSDSINLNNSSLVSEVSNGALGTGGAIKLKANEVYLNNGSSLDSRALGNGRGGDITIEGEKLVSFDNSKALSTTQFINGQKGGDIQIKVNDGSLILNNSSTISSNTLADGDAGDIVLKAQNMEISNQSQISAFTSGVGQGGKITLNADSAIIMNGAASLSVQATGTGDAGGIDIKSEELTLENGVNLTAISTESIGGDIVLSGLDNLLINNSNISASTANGQAGSVTIKAKENVTLTGDTKVSVEATGTGAAGSLTVNAGDFTIKDGALISAANVDGEGGSIEIKANNFTANSGGKLITTTSGSAKAGNITLKITDSLTIADSDSGLFANTTPGSSGDSGNINIDPPTFIIRDGAGIGVNSKGTGKGGNIDVQGATLTLDNNAFINAETASNQGGEISLKLQDTLLLRRGSRITASAGTNQAGGDGGNITINAPLIVAFPNENSDITANAFQGNGGNIYITTDNIFGLEFRPQLTPLSDITVSSELGVSGNVEINTPGVDPAAGLVELIASFVDAESLVAKNLCALENNRIAGGSSFVVTGKAGLPASSQDSIANSPGIVEWETRSPRQNTSPVVLREVVKTSQGDKKPQSPIIQQAQGWLITQEGKVILTASAASVTPQSPELVHPGCH</sequence>
<feature type="chain" id="PRO_5037501787" description="Filamentous haemagglutinin FhaB/tRNA nuclease CdiA-like TPS domain-containing protein" evidence="1">
    <location>
        <begin position="34"/>
        <end position="1260"/>
    </location>
</feature>
<dbReference type="Pfam" id="PF05860">
    <property type="entry name" value="TPS"/>
    <property type="match status" value="1"/>
</dbReference>
<evidence type="ECO:0000259" key="2">
    <source>
        <dbReference type="SMART" id="SM00912"/>
    </source>
</evidence>
<feature type="domain" description="Filamentous haemagglutinin FhaB/tRNA nuclease CdiA-like TPS" evidence="2">
    <location>
        <begin position="54"/>
        <end position="155"/>
    </location>
</feature>
<dbReference type="InterPro" id="IPR012334">
    <property type="entry name" value="Pectin_lyas_fold"/>
</dbReference>
<name>A0A975T4H3_9NOST</name>
<dbReference type="RefSeq" id="WP_190601114.1">
    <property type="nucleotide sequence ID" value="NZ_CP021056.1"/>
</dbReference>
<protein>
    <recommendedName>
        <fullName evidence="2">Filamentous haemagglutinin FhaB/tRNA nuclease CdiA-like TPS domain-containing protein</fullName>
    </recommendedName>
</protein>
<dbReference type="InterPro" id="IPR008638">
    <property type="entry name" value="FhaB/CdiA-like_TPS"/>
</dbReference>
<dbReference type="KEGG" id="rsin:B6N60_00627"/>
<dbReference type="SUPFAM" id="SSF51126">
    <property type="entry name" value="Pectin lyase-like"/>
    <property type="match status" value="2"/>
</dbReference>
<dbReference type="AlphaFoldDB" id="A0A975T4H3"/>
<dbReference type="SMART" id="SM00912">
    <property type="entry name" value="Haemagg_act"/>
    <property type="match status" value="1"/>
</dbReference>
<dbReference type="Proteomes" id="UP000683511">
    <property type="component" value="Chromosome"/>
</dbReference>
<dbReference type="EMBL" id="CP021056">
    <property type="protein sequence ID" value="QXE21949.1"/>
    <property type="molecule type" value="Genomic_DNA"/>
</dbReference>
<evidence type="ECO:0000313" key="4">
    <source>
        <dbReference type="Proteomes" id="UP000683511"/>
    </source>
</evidence>
<evidence type="ECO:0000256" key="1">
    <source>
        <dbReference type="SAM" id="SignalP"/>
    </source>
</evidence>
<accession>A0A975T4H3</accession>
<feature type="signal peptide" evidence="1">
    <location>
        <begin position="1"/>
        <end position="33"/>
    </location>
</feature>
<dbReference type="NCBIfam" id="TIGR01901">
    <property type="entry name" value="adhes_NPXG"/>
    <property type="match status" value="1"/>
</dbReference>
<keyword evidence="1" id="KW-0732">Signal</keyword>
<organism evidence="3 4">
    <name type="scientific">Richelia sinica FACHB-800</name>
    <dbReference type="NCBI Taxonomy" id="1357546"/>
    <lineage>
        <taxon>Bacteria</taxon>
        <taxon>Bacillati</taxon>
        <taxon>Cyanobacteriota</taxon>
        <taxon>Cyanophyceae</taxon>
        <taxon>Nostocales</taxon>
        <taxon>Nostocaceae</taxon>
        <taxon>Richelia</taxon>
    </lineage>
</organism>
<gene>
    <name evidence="3" type="ORF">B6N60_00627</name>
</gene>
<evidence type="ECO:0000313" key="3">
    <source>
        <dbReference type="EMBL" id="QXE21949.1"/>
    </source>
</evidence>
<dbReference type="Gene3D" id="2.160.20.10">
    <property type="entry name" value="Single-stranded right-handed beta-helix, Pectin lyase-like"/>
    <property type="match status" value="3"/>
</dbReference>
<keyword evidence="4" id="KW-1185">Reference proteome</keyword>
<reference evidence="3" key="1">
    <citation type="submission" date="2017-04" db="EMBL/GenBank/DDBJ databases">
        <title>Genome deletions in a multicellular cyanobacterial endosymbiont for morphological adaptation in marine diatoms.</title>
        <authorList>
            <person name="Wang Y."/>
            <person name="Gao H."/>
            <person name="Li R."/>
            <person name="Xu X."/>
        </authorList>
    </citation>
    <scope>NUCLEOTIDE SEQUENCE</scope>
    <source>
        <strain evidence="3">FACHB 800</strain>
    </source>
</reference>
<proteinExistence type="predicted"/>
<dbReference type="InterPro" id="IPR011050">
    <property type="entry name" value="Pectin_lyase_fold/virulence"/>
</dbReference>